<organism evidence="1 2">
    <name type="scientific">Parelaphostrongylus tenuis</name>
    <name type="common">Meningeal worm</name>
    <dbReference type="NCBI Taxonomy" id="148309"/>
    <lineage>
        <taxon>Eukaryota</taxon>
        <taxon>Metazoa</taxon>
        <taxon>Ecdysozoa</taxon>
        <taxon>Nematoda</taxon>
        <taxon>Chromadorea</taxon>
        <taxon>Rhabditida</taxon>
        <taxon>Rhabditina</taxon>
        <taxon>Rhabditomorpha</taxon>
        <taxon>Strongyloidea</taxon>
        <taxon>Metastrongylidae</taxon>
        <taxon>Parelaphostrongylus</taxon>
    </lineage>
</organism>
<proteinExistence type="predicted"/>
<dbReference type="PANTHER" id="PTHR34098">
    <property type="entry name" value="F-BOX ONLY PROTEIN 47"/>
    <property type="match status" value="1"/>
</dbReference>
<accession>A0AAD5MQ49</accession>
<name>A0AAD5MQ49_PARTN</name>
<sequence>MRPYYHCNQMASSDVKEEEVDQGSARLSIQNPGWMKRIFRAVDGVRITSYFSVRKRKSEHNDEGKGDCKRPRRAATVSDVQFISQTKASNGKKPLLLRTVEFESGSEANRCSPSNRPLAVRFSTPLGVFGELPPSLIRSMFDLLEVSALTPLCMTSPAWTEYALDYIYSQSFLQRVQREGASFLEQQGLSSCKFFTPTDPFYCYGKFLKSVTVCLPFSKKFEVLMSFCERAFFYDGIDNLGVGRVLHTVCSDWALSRRDKVFEAILEWKSGQLKKALKKLSEHGPGSIPKT</sequence>
<dbReference type="EMBL" id="JAHQIW010001730">
    <property type="protein sequence ID" value="KAJ1353496.1"/>
    <property type="molecule type" value="Genomic_DNA"/>
</dbReference>
<protein>
    <recommendedName>
        <fullName evidence="3">F-box domain-containing protein</fullName>
    </recommendedName>
</protein>
<dbReference type="Proteomes" id="UP001196413">
    <property type="component" value="Unassembled WGS sequence"/>
</dbReference>
<reference evidence="1" key="1">
    <citation type="submission" date="2021-06" db="EMBL/GenBank/DDBJ databases">
        <title>Parelaphostrongylus tenuis whole genome reference sequence.</title>
        <authorList>
            <person name="Garwood T.J."/>
            <person name="Larsen P.A."/>
            <person name="Fountain-Jones N.M."/>
            <person name="Garbe J.R."/>
            <person name="Macchietto M.G."/>
            <person name="Kania S.A."/>
            <person name="Gerhold R.W."/>
            <person name="Richards J.E."/>
            <person name="Wolf T.M."/>
        </authorList>
    </citation>
    <scope>NUCLEOTIDE SEQUENCE</scope>
    <source>
        <strain evidence="1">MNPRO001-30</strain>
        <tissue evidence="1">Meninges</tissue>
    </source>
</reference>
<evidence type="ECO:0000313" key="1">
    <source>
        <dbReference type="EMBL" id="KAJ1353496.1"/>
    </source>
</evidence>
<dbReference type="InterPro" id="IPR038946">
    <property type="entry name" value="FBXO47"/>
</dbReference>
<keyword evidence="2" id="KW-1185">Reference proteome</keyword>
<comment type="caution">
    <text evidence="1">The sequence shown here is derived from an EMBL/GenBank/DDBJ whole genome shotgun (WGS) entry which is preliminary data.</text>
</comment>
<dbReference type="PANTHER" id="PTHR34098:SF1">
    <property type="entry name" value="F-BOX ONLY PROTEIN 47"/>
    <property type="match status" value="1"/>
</dbReference>
<gene>
    <name evidence="1" type="ORF">KIN20_010134</name>
</gene>
<dbReference type="AlphaFoldDB" id="A0AAD5MQ49"/>
<evidence type="ECO:0000313" key="2">
    <source>
        <dbReference type="Proteomes" id="UP001196413"/>
    </source>
</evidence>
<evidence type="ECO:0008006" key="3">
    <source>
        <dbReference type="Google" id="ProtNLM"/>
    </source>
</evidence>